<dbReference type="EMBL" id="CAJQZP010000693">
    <property type="protein sequence ID" value="CAG4979202.1"/>
    <property type="molecule type" value="Genomic_DNA"/>
</dbReference>
<protein>
    <submittedName>
        <fullName evidence="2">(apollo) hypothetical protein</fullName>
    </submittedName>
</protein>
<evidence type="ECO:0000313" key="3">
    <source>
        <dbReference type="Proteomes" id="UP000691718"/>
    </source>
</evidence>
<sequence>MVKEKCKKNEDEMERRRIVRREKYKRIKSDPEKYAVERELTKKGDLLKNEKREESKKYQPNVFKGVKSTKKALERKFEAIPGEESTRTEDTRSNHFLSARSSHKNK</sequence>
<evidence type="ECO:0000313" key="2">
    <source>
        <dbReference type="EMBL" id="CAG4979202.1"/>
    </source>
</evidence>
<keyword evidence="3" id="KW-1185">Reference proteome</keyword>
<evidence type="ECO:0000256" key="1">
    <source>
        <dbReference type="SAM" id="MobiDB-lite"/>
    </source>
</evidence>
<comment type="caution">
    <text evidence="2">The sequence shown here is derived from an EMBL/GenBank/DDBJ whole genome shotgun (WGS) entry which is preliminary data.</text>
</comment>
<gene>
    <name evidence="2" type="ORF">PAPOLLO_LOCUS9861</name>
</gene>
<accession>A0A8S3WU60</accession>
<feature type="region of interest" description="Disordered" evidence="1">
    <location>
        <begin position="40"/>
        <end position="63"/>
    </location>
</feature>
<organism evidence="2 3">
    <name type="scientific">Parnassius apollo</name>
    <name type="common">Apollo butterfly</name>
    <name type="synonym">Papilio apollo</name>
    <dbReference type="NCBI Taxonomy" id="110799"/>
    <lineage>
        <taxon>Eukaryota</taxon>
        <taxon>Metazoa</taxon>
        <taxon>Ecdysozoa</taxon>
        <taxon>Arthropoda</taxon>
        <taxon>Hexapoda</taxon>
        <taxon>Insecta</taxon>
        <taxon>Pterygota</taxon>
        <taxon>Neoptera</taxon>
        <taxon>Endopterygota</taxon>
        <taxon>Lepidoptera</taxon>
        <taxon>Glossata</taxon>
        <taxon>Ditrysia</taxon>
        <taxon>Papilionoidea</taxon>
        <taxon>Papilionidae</taxon>
        <taxon>Parnassiinae</taxon>
        <taxon>Parnassini</taxon>
        <taxon>Parnassius</taxon>
        <taxon>Parnassius</taxon>
    </lineage>
</organism>
<feature type="region of interest" description="Disordered" evidence="1">
    <location>
        <begin position="77"/>
        <end position="106"/>
    </location>
</feature>
<proteinExistence type="predicted"/>
<feature type="compositionally biased region" description="Basic and acidic residues" evidence="1">
    <location>
        <begin position="77"/>
        <end position="93"/>
    </location>
</feature>
<feature type="compositionally biased region" description="Basic and acidic residues" evidence="1">
    <location>
        <begin position="40"/>
        <end position="57"/>
    </location>
</feature>
<name>A0A8S3WU60_PARAO</name>
<dbReference type="AlphaFoldDB" id="A0A8S3WU60"/>
<dbReference type="Proteomes" id="UP000691718">
    <property type="component" value="Unassembled WGS sequence"/>
</dbReference>
<reference evidence="2" key="1">
    <citation type="submission" date="2021-04" db="EMBL/GenBank/DDBJ databases">
        <authorList>
            <person name="Tunstrom K."/>
        </authorList>
    </citation>
    <scope>NUCLEOTIDE SEQUENCE</scope>
</reference>